<dbReference type="InterPro" id="IPR036390">
    <property type="entry name" value="WH_DNA-bd_sf"/>
</dbReference>
<protein>
    <submittedName>
        <fullName evidence="1">Transcriptional regulator</fullName>
    </submittedName>
</protein>
<organism evidence="1 2">
    <name type="scientific">Corynebacterium liangguodongii</name>
    <dbReference type="NCBI Taxonomy" id="2079535"/>
    <lineage>
        <taxon>Bacteria</taxon>
        <taxon>Bacillati</taxon>
        <taxon>Actinomycetota</taxon>
        <taxon>Actinomycetes</taxon>
        <taxon>Mycobacteriales</taxon>
        <taxon>Corynebacteriaceae</taxon>
        <taxon>Corynebacterium</taxon>
    </lineage>
</organism>
<sequence>MTNATHRALQLLGLLQSRDTWHSRELADRLEVSERTVRRDITRLREMGYPVDSDRGTDGGYRLGTGRKLPPLLLVAEEAVALVACLRMGATNGGDLLGEAALRALMKIEQVMSPALRTTTSTLNAATHALPRRRAEISITLLQELARAQQDHYLVRFRYRRADGEETDREAEPHRLMTQGALWYLQAFDRARKDWRVFRLDRMESFHVTSWQFTPRVAPPSNFEKDLCELYSCTLRVEIEATEQQILHRIPAPYHAELEVTPYGCRFLVGANRWDDLAWHLLWVSRDLGRPILLPDSPEAAECRDAMKRIAANANEIAQG</sequence>
<dbReference type="Pfam" id="PF13280">
    <property type="entry name" value="WYL"/>
    <property type="match status" value="1"/>
</dbReference>
<dbReference type="PANTHER" id="PTHR34580:SF3">
    <property type="entry name" value="PROTEIN PAFB"/>
    <property type="match status" value="1"/>
</dbReference>
<proteinExistence type="predicted"/>
<dbReference type="SUPFAM" id="SSF46785">
    <property type="entry name" value="Winged helix' DNA-binding domain"/>
    <property type="match status" value="1"/>
</dbReference>
<dbReference type="Pfam" id="PF08279">
    <property type="entry name" value="HTH_11"/>
    <property type="match status" value="1"/>
</dbReference>
<dbReference type="KEGG" id="clia:C3E79_02195"/>
<accession>A0A2S0WGU8</accession>
<evidence type="ECO:0000313" key="1">
    <source>
        <dbReference type="EMBL" id="AWB84995.1"/>
    </source>
</evidence>
<dbReference type="InterPro" id="IPR026881">
    <property type="entry name" value="WYL_dom"/>
</dbReference>
<keyword evidence="2" id="KW-1185">Reference proteome</keyword>
<dbReference type="PROSITE" id="PS00894">
    <property type="entry name" value="HTH_DEOR_1"/>
    <property type="match status" value="1"/>
</dbReference>
<dbReference type="AlphaFoldDB" id="A0A2S0WGU8"/>
<gene>
    <name evidence="1" type="ORF">C3E79_02195</name>
</gene>
<dbReference type="InterPro" id="IPR051534">
    <property type="entry name" value="CBASS_pafABC_assoc_protein"/>
</dbReference>
<dbReference type="Gene3D" id="1.10.10.10">
    <property type="entry name" value="Winged helix-like DNA-binding domain superfamily/Winged helix DNA-binding domain"/>
    <property type="match status" value="1"/>
</dbReference>
<evidence type="ECO:0000313" key="2">
    <source>
        <dbReference type="Proteomes" id="UP000244754"/>
    </source>
</evidence>
<reference evidence="2" key="1">
    <citation type="submission" date="2018-01" db="EMBL/GenBank/DDBJ databases">
        <authorList>
            <person name="Li J."/>
        </authorList>
    </citation>
    <scope>NUCLEOTIDE SEQUENCE [LARGE SCALE GENOMIC DNA]</scope>
    <source>
        <strain evidence="2">2184</strain>
    </source>
</reference>
<dbReference type="InterPro" id="IPR013196">
    <property type="entry name" value="HTH_11"/>
</dbReference>
<dbReference type="InterPro" id="IPR036388">
    <property type="entry name" value="WH-like_DNA-bd_sf"/>
</dbReference>
<dbReference type="InterPro" id="IPR001034">
    <property type="entry name" value="DeoR_HTH"/>
</dbReference>
<name>A0A2S0WGU8_9CORY</name>
<dbReference type="PROSITE" id="PS52050">
    <property type="entry name" value="WYL"/>
    <property type="match status" value="1"/>
</dbReference>
<dbReference type="Proteomes" id="UP000244754">
    <property type="component" value="Chromosome"/>
</dbReference>
<dbReference type="InterPro" id="IPR018356">
    <property type="entry name" value="Tscrpt_reg_HTH_DeoR_CS"/>
</dbReference>
<dbReference type="PANTHER" id="PTHR34580">
    <property type="match status" value="1"/>
</dbReference>
<dbReference type="SMART" id="SM00420">
    <property type="entry name" value="HTH_DEOR"/>
    <property type="match status" value="1"/>
</dbReference>
<dbReference type="EMBL" id="CP026948">
    <property type="protein sequence ID" value="AWB84995.1"/>
    <property type="molecule type" value="Genomic_DNA"/>
</dbReference>
<dbReference type="PROSITE" id="PS51000">
    <property type="entry name" value="HTH_DEOR_2"/>
    <property type="match status" value="1"/>
</dbReference>
<dbReference type="OrthoDB" id="8555652at2"/>
<dbReference type="GO" id="GO:0003700">
    <property type="term" value="F:DNA-binding transcription factor activity"/>
    <property type="evidence" value="ECO:0007669"/>
    <property type="project" value="InterPro"/>
</dbReference>